<gene>
    <name evidence="7" type="ORF">B9N49_07890</name>
</gene>
<dbReference type="PANTHER" id="PTHR47961">
    <property type="entry name" value="DNA POLYMERASE THETA, PUTATIVE (AFU_ORTHOLOGUE AFUA_1G05260)-RELATED"/>
    <property type="match status" value="1"/>
</dbReference>
<evidence type="ECO:0000313" key="7">
    <source>
        <dbReference type="EMBL" id="OXZ26607.1"/>
    </source>
</evidence>
<dbReference type="GO" id="GO:0004386">
    <property type="term" value="F:helicase activity"/>
    <property type="evidence" value="ECO:0007669"/>
    <property type="project" value="UniProtKB-KW"/>
</dbReference>
<evidence type="ECO:0000259" key="5">
    <source>
        <dbReference type="PROSITE" id="PS51192"/>
    </source>
</evidence>
<dbReference type="RefSeq" id="WP_094206245.1">
    <property type="nucleotide sequence ID" value="NZ_NDYC01000040.1"/>
</dbReference>
<dbReference type="Proteomes" id="UP000215413">
    <property type="component" value="Unassembled WGS sequence"/>
</dbReference>
<dbReference type="PROSITE" id="PS51194">
    <property type="entry name" value="HELICASE_CTER"/>
    <property type="match status" value="1"/>
</dbReference>
<keyword evidence="2" id="KW-0378">Hydrolase</keyword>
<keyword evidence="4" id="KW-0067">ATP-binding</keyword>
<sequence length="1032" mass="119298">MLIESASKYYLKKVRAKAKMYEYGVPENLHIEVEEQANDLILLSIGVVGDISNEIWKMKQAPIILSKEKEEELYFVSRFFDAYFQSEMSIDLNPYYILMGAVTYYFCNMNGSSKVMMSIMPDLSDFEFSASGLENVIMWMLDNNHKFDVGKIDGKYRNYIVQLVDYYNMFFDCKNPNNSNFDDFRSYVYKLGNDREILFTDIILAILKKKIYNSCINLMPLYSGIDKNDWISTFKNNALMKEMWSSQILLGKEGIFEGKSGVIQMPTSSGKTTSVALAVQAAFLSHRTSIVVVVAPFRALCKEIMLDMEKFFAFDENISVTEFSDIPEPSEIELVKSEYIGKKIFVMTPEKLEYILKHDTEIIESINMIVFDEAHLFDDESRGTDYELLLTTINSYLRPDAQKILVSAVISNAEQLNAWINHDGIVIKNNTIKTSEKTVAFNTFTSTNVNNAYSNLYFVDPNKYLEEEFYVPRVVQTRELNKKGNERKSRYFPDFKNNTQDVGIYYAIKLIRNGSIAIFCSKKDSVNKILRRFIELKERGVSLEDFSRLSDYVECLKIAYLIKEHLGENNLYIAALRGIVGHHSGVPNGVRIAEEYALKKSLVRCVVCTSTLAQGVNLPIKYLIVSSVYQSKQVIKVRDFHNLIGRTARAGKETEGTIILTENIYKNSKEDYKLNKYRRLLNADNSEECSSNLLKLVREVDLGNNRTISFDFLKKYINSRYSNKAEYTELKKGIIEYREQGKECGEEIFYKMNEIDHILVSLENFILGFVDVEDASFEIIKSTYGYYLANEEEKEELKNIYNLIKSSIDSLEVTNKLIYRKSMLGILKMKEIYIFIDDNLYEIVNANFDELIRIIANRLKESEVCKVIPKFVDDSYVYDLLKMWINGKSYIEIWSYAKSVNLLVKRGKKSRDISLENIITLCDSDFGYASLTIIQAIIEVLNTKDCSENIQENLSDIIYRIRYGLPNKESVFIYELGFADRIISQKIADEISDFDCSTKKKTKSTIKSNREKLQELLANYPSYFLDRLQKLK</sequence>
<keyword evidence="1" id="KW-0547">Nucleotide-binding</keyword>
<dbReference type="GO" id="GO:0016787">
    <property type="term" value="F:hydrolase activity"/>
    <property type="evidence" value="ECO:0007669"/>
    <property type="project" value="UniProtKB-KW"/>
</dbReference>
<evidence type="ECO:0000256" key="2">
    <source>
        <dbReference type="ARBA" id="ARBA00022801"/>
    </source>
</evidence>
<dbReference type="SUPFAM" id="SSF52540">
    <property type="entry name" value="P-loop containing nucleoside triphosphate hydrolases"/>
    <property type="match status" value="1"/>
</dbReference>
<evidence type="ECO:0000256" key="1">
    <source>
        <dbReference type="ARBA" id="ARBA00022741"/>
    </source>
</evidence>
<accession>A0A233V2G8</accession>
<dbReference type="AlphaFoldDB" id="A0A233V2G8"/>
<dbReference type="InterPro" id="IPR014001">
    <property type="entry name" value="Helicase_ATP-bd"/>
</dbReference>
<dbReference type="GO" id="GO:0005524">
    <property type="term" value="F:ATP binding"/>
    <property type="evidence" value="ECO:0007669"/>
    <property type="project" value="UniProtKB-KW"/>
</dbReference>
<dbReference type="PANTHER" id="PTHR47961:SF6">
    <property type="entry name" value="DNA-DIRECTED DNA POLYMERASE"/>
    <property type="match status" value="1"/>
</dbReference>
<dbReference type="InterPro" id="IPR027417">
    <property type="entry name" value="P-loop_NTPase"/>
</dbReference>
<reference evidence="8" key="1">
    <citation type="submission" date="2017-04" db="EMBL/GenBank/DDBJ databases">
        <title>Finegoldia magna isolated from orthopedic joint implant-associated infections.</title>
        <authorList>
            <person name="Bjorklund S."/>
            <person name="Bruggemann H."/>
            <person name="Jensen A."/>
            <person name="Hellmark B."/>
            <person name="Soderquist B."/>
        </authorList>
    </citation>
    <scope>NUCLEOTIDE SEQUENCE [LARGE SCALE GENOMIC DNA]</scope>
    <source>
        <strain evidence="8">CCUG 54800</strain>
    </source>
</reference>
<evidence type="ECO:0000259" key="6">
    <source>
        <dbReference type="PROSITE" id="PS51194"/>
    </source>
</evidence>
<dbReference type="Gene3D" id="3.40.50.300">
    <property type="entry name" value="P-loop containing nucleotide triphosphate hydrolases"/>
    <property type="match status" value="2"/>
</dbReference>
<protein>
    <submittedName>
        <fullName evidence="7">DEAD/DEAH box helicase</fullName>
    </submittedName>
</protein>
<dbReference type="SMART" id="SM00487">
    <property type="entry name" value="DEXDc"/>
    <property type="match status" value="1"/>
</dbReference>
<feature type="domain" description="Helicase C-terminal" evidence="6">
    <location>
        <begin position="528"/>
        <end position="701"/>
    </location>
</feature>
<dbReference type="InterPro" id="IPR001650">
    <property type="entry name" value="Helicase_C-like"/>
</dbReference>
<dbReference type="GO" id="GO:0003676">
    <property type="term" value="F:nucleic acid binding"/>
    <property type="evidence" value="ECO:0007669"/>
    <property type="project" value="InterPro"/>
</dbReference>
<organism evidence="7 8">
    <name type="scientific">Finegoldia magna</name>
    <name type="common">Peptostreptococcus magnus</name>
    <dbReference type="NCBI Taxonomy" id="1260"/>
    <lineage>
        <taxon>Bacteria</taxon>
        <taxon>Bacillati</taxon>
        <taxon>Bacillota</taxon>
        <taxon>Tissierellia</taxon>
        <taxon>Tissierellales</taxon>
        <taxon>Peptoniphilaceae</taxon>
        <taxon>Finegoldia</taxon>
    </lineage>
</organism>
<dbReference type="InterPro" id="IPR050474">
    <property type="entry name" value="Hel308_SKI2-like"/>
</dbReference>
<evidence type="ECO:0000256" key="4">
    <source>
        <dbReference type="ARBA" id="ARBA00022840"/>
    </source>
</evidence>
<feature type="domain" description="Helicase ATP-binding" evidence="5">
    <location>
        <begin position="252"/>
        <end position="428"/>
    </location>
</feature>
<evidence type="ECO:0000313" key="8">
    <source>
        <dbReference type="Proteomes" id="UP000215413"/>
    </source>
</evidence>
<dbReference type="PROSITE" id="PS51192">
    <property type="entry name" value="HELICASE_ATP_BIND_1"/>
    <property type="match status" value="1"/>
</dbReference>
<dbReference type="Pfam" id="PF00270">
    <property type="entry name" value="DEAD"/>
    <property type="match status" value="1"/>
</dbReference>
<proteinExistence type="predicted"/>
<dbReference type="SMART" id="SM00490">
    <property type="entry name" value="HELICc"/>
    <property type="match status" value="1"/>
</dbReference>
<comment type="caution">
    <text evidence="7">The sequence shown here is derived from an EMBL/GenBank/DDBJ whole genome shotgun (WGS) entry which is preliminary data.</text>
</comment>
<name>A0A233V2G8_FINMA</name>
<dbReference type="EMBL" id="NDYC01000040">
    <property type="protein sequence ID" value="OXZ26607.1"/>
    <property type="molecule type" value="Genomic_DNA"/>
</dbReference>
<evidence type="ECO:0000256" key="3">
    <source>
        <dbReference type="ARBA" id="ARBA00022806"/>
    </source>
</evidence>
<dbReference type="InterPro" id="IPR011545">
    <property type="entry name" value="DEAD/DEAH_box_helicase_dom"/>
</dbReference>
<keyword evidence="3 7" id="KW-0347">Helicase</keyword>